<dbReference type="FunFam" id="3.30.200.20:FF:000003">
    <property type="entry name" value="Non-specific serine/threonine protein kinase"/>
    <property type="match status" value="1"/>
</dbReference>
<evidence type="ECO:0000256" key="14">
    <source>
        <dbReference type="PROSITE-ProRule" id="PRU10141"/>
    </source>
</evidence>
<evidence type="ECO:0000256" key="10">
    <source>
        <dbReference type="ARBA" id="ARBA00022840"/>
    </source>
</evidence>
<dbReference type="Gene3D" id="3.30.310.80">
    <property type="entry name" value="Kinase associated domain 1, KA1"/>
    <property type="match status" value="1"/>
</dbReference>
<comment type="catalytic activity">
    <reaction evidence="12">
        <text>L-threonyl-[protein] + ATP = O-phospho-L-threonyl-[protein] + ADP + H(+)</text>
        <dbReference type="Rhea" id="RHEA:46608"/>
        <dbReference type="Rhea" id="RHEA-COMP:11060"/>
        <dbReference type="Rhea" id="RHEA-COMP:11605"/>
        <dbReference type="ChEBI" id="CHEBI:15378"/>
        <dbReference type="ChEBI" id="CHEBI:30013"/>
        <dbReference type="ChEBI" id="CHEBI:30616"/>
        <dbReference type="ChEBI" id="CHEBI:61977"/>
        <dbReference type="ChEBI" id="CHEBI:456216"/>
        <dbReference type="EC" id="2.7.11.1"/>
    </reaction>
</comment>
<dbReference type="Pfam" id="PF00069">
    <property type="entry name" value="Pkinase"/>
    <property type="match status" value="1"/>
</dbReference>
<feature type="compositionally biased region" description="Polar residues" evidence="15">
    <location>
        <begin position="95"/>
        <end position="107"/>
    </location>
</feature>
<feature type="compositionally biased region" description="Polar residues" evidence="15">
    <location>
        <begin position="906"/>
        <end position="918"/>
    </location>
</feature>
<dbReference type="SUPFAM" id="SSF56112">
    <property type="entry name" value="Protein kinase-like (PK-like)"/>
    <property type="match status" value="1"/>
</dbReference>
<feature type="compositionally biased region" description="Low complexity" evidence="15">
    <location>
        <begin position="618"/>
        <end position="640"/>
    </location>
</feature>
<sequence>MPSSAQTACYTGPSSVVPQFPLSMHTYYYKNTTPLSGLGSPGLPASSTRSPVILQQSNILGANTNNTNSSSRYNSPGPNYPSRSTPQRPHPTNGIPPTNQDIMSVSMHTPPTNYHYWNSNAAPSPGPSPYAHSNVVPTSHTYTTPASGGMHPAHDYHLNHLKTDMSSSKPSTNGTTSGPNKLSTTNSGSRPLWKERPHVGRYSLIRTIGKGNFAKVKLAQHLTTGMQVAVKVIDKTLLNHSSMQKLFREVRVLKTLNHPNIIKLLEVIESERHLYLVMEYASGGEVFDYLVSHGKMKEADARQKFRQIVSAVQYCHQKMVVHRDLKAENLLLDADMNIKIADFGFSNYFSNTQKLDTFCGSPPYAAPELFLGRKYAGPEVDVWSLGVILYTLVSGTLPFDGKNLKELRERVLRGTYRVPFYMTHECEMLLKKMLVLNPAKRLPLTEVMRDPWLNTGCDTPIRPFSEPPADYCDPERIATMVRMGFQPDEIQDALIQQRFNNITATYILLGQYDPQVHGRLPGLTGPTASRPARADTQTRQNRQTDLINGTTNTSQNQGTTSSFHPAPRPASAVPTTHHATPPNHGTHRTPEENATSRNPSYAHRSSNEAANKDAALQSVNSVSSTTTTSSTDTNTNHVHNGGAPAPPAVTPLIQPNPVRRSATVAVASDSKPITPSPGVLISTTGASSLAGSSKGSENTPPSQAPPPDFPYRHSPPRQPSVITMHPASVTAHLTLANTTNGPTCSIQSNSTSSSGSLSGHSSAPLNSRSRMPVRGPNLQSTLTAPLAEGEEETVPNGVGTTGVSATKSPSWLMRKNSMKKTRVSPALECNGAKSKPPAPSPTSSDDSDSGSDDYDREWGSESSTGSVGNRPARSTKHRTPTRAVTQKEINSTNVTSVVLAAAPIANSTQSADRSSTVPPSAANGASGMLPQRESSFSRTPTVRRKTSNSSRNGGTGLNPPATVSITTALPPDPVSARISTVGSFEHSSAVTATTFPRGSSTPSSRLSRDNSYTNYEESTRSTAQSNVDDSDRQQSGVFPKPRSLFRGPPNAADILSESNPFRLAADTTTTTSRSNTVVPPAVPPHSARAPLSSTPVPVSRSFSPSTTAVTAASTLTSFSAAVRRPTAPPPPLATNSVTAPPNRASYAYHSLRLPSSTTANTISIGKEGMPESGGRYPAGPSVASLWSSGAVHRNEGSSTPTPVGSSESRDLYSLPFNRNLPERSTIQHVPTGRARERLEGSTGGARLVRHPGTHSIVTQSIRVRPRSPVRSSLVESHELTTPRPASPDDLSISSVNSSVSTPSQNRPADNRPDDEEDSPSSEYATRGTATITRKSNTFGSPNRHLTRHYSMRPACTRDVLSNPSTTTTGNGGINHFFRTLTTRISRSKLFRKSSMVAPGSSFADDDSEQTPTNGDSRDCLDPMVAPTLELDKMAVTRGSHSPEIPHRSSTIRFPRSRSGVTPHRTTPQTASRQQNDVSRSELEGQRSKRTSSRTESADSNDGYCIGDEDDHGTITRRPSKRSVSSRDTRSHSAHRSSTRTDGEGVAPKSSVSSRPVSSSAGSTRRRKSPSPAEGKSTDRSTTNEAGKITNNRMHRSMRYVLRPTFARCPLDEVMLEVKRSLTNHGVEFDAVGEHKLQCVYGDPSHGCQIPYLSNRKDKGNPSGLLEGAESGVVHWEMEIGKLPGIGMNGIRFKRINGSMTAFKQIAKKLAADLRF</sequence>
<feature type="region of interest" description="Disordered" evidence="15">
    <location>
        <begin position="906"/>
        <end position="970"/>
    </location>
</feature>
<dbReference type="SMART" id="SM00165">
    <property type="entry name" value="UBA"/>
    <property type="match status" value="1"/>
</dbReference>
<accession>A0AAV2T9S0</accession>
<dbReference type="Gene3D" id="1.10.510.10">
    <property type="entry name" value="Transferase(Phosphotransferase) domain 1"/>
    <property type="match status" value="1"/>
</dbReference>
<evidence type="ECO:0000256" key="2">
    <source>
        <dbReference type="ARBA" id="ARBA00006234"/>
    </source>
</evidence>
<feature type="domain" description="KA1" evidence="18">
    <location>
        <begin position="1666"/>
        <end position="1715"/>
    </location>
</feature>
<feature type="compositionally biased region" description="Polar residues" evidence="15">
    <location>
        <begin position="1579"/>
        <end position="1591"/>
    </location>
</feature>
<dbReference type="CDD" id="cd12121">
    <property type="entry name" value="MARK_C_like"/>
    <property type="match status" value="1"/>
</dbReference>
<feature type="compositionally biased region" description="Low complexity" evidence="15">
    <location>
        <begin position="1287"/>
        <end position="1303"/>
    </location>
</feature>
<comment type="similarity">
    <text evidence="2">Belongs to the protein kinase superfamily. CAMK Ser/Thr protein kinase family. SNF1 subfamily.</text>
</comment>
<keyword evidence="9" id="KW-0418">Kinase</keyword>
<feature type="compositionally biased region" description="Low complexity" evidence="15">
    <location>
        <begin position="1549"/>
        <end position="1562"/>
    </location>
</feature>
<evidence type="ECO:0000256" key="12">
    <source>
        <dbReference type="ARBA" id="ARBA00047899"/>
    </source>
</evidence>
<keyword evidence="4" id="KW-0723">Serine/threonine-protein kinase</keyword>
<feature type="domain" description="Protein kinase" evidence="16">
    <location>
        <begin position="202"/>
        <end position="453"/>
    </location>
</feature>
<protein>
    <recommendedName>
        <fullName evidence="3">non-specific serine/threonine protein kinase</fullName>
        <ecNumber evidence="3">2.7.11.1</ecNumber>
    </recommendedName>
</protein>
<feature type="compositionally biased region" description="Low complexity" evidence="15">
    <location>
        <begin position="745"/>
        <end position="762"/>
    </location>
</feature>
<dbReference type="PROSITE" id="PS50032">
    <property type="entry name" value="KA1"/>
    <property type="match status" value="1"/>
</dbReference>
<gene>
    <name evidence="19" type="ORF">CDAUBV1_LOCUS5686</name>
</gene>
<dbReference type="PROSITE" id="PS00108">
    <property type="entry name" value="PROTEIN_KINASE_ST"/>
    <property type="match status" value="1"/>
</dbReference>
<evidence type="ECO:0000256" key="6">
    <source>
        <dbReference type="ARBA" id="ARBA00022679"/>
    </source>
</evidence>
<evidence type="ECO:0000256" key="8">
    <source>
        <dbReference type="ARBA" id="ARBA00022741"/>
    </source>
</evidence>
<feature type="domain" description="UBA" evidence="17">
    <location>
        <begin position="471"/>
        <end position="511"/>
    </location>
</feature>
<dbReference type="InterPro" id="IPR017441">
    <property type="entry name" value="Protein_kinase_ATP_BS"/>
</dbReference>
<dbReference type="GO" id="GO:0000226">
    <property type="term" value="P:microtubule cytoskeleton organization"/>
    <property type="evidence" value="ECO:0007669"/>
    <property type="project" value="TreeGrafter"/>
</dbReference>
<dbReference type="Proteomes" id="UP001497525">
    <property type="component" value="Unassembled WGS sequence"/>
</dbReference>
<dbReference type="PANTHER" id="PTHR24346">
    <property type="entry name" value="MAP/MICROTUBULE AFFINITY-REGULATING KINASE"/>
    <property type="match status" value="1"/>
</dbReference>
<evidence type="ECO:0000256" key="9">
    <source>
        <dbReference type="ARBA" id="ARBA00022777"/>
    </source>
</evidence>
<feature type="region of interest" description="Disordered" evidence="15">
    <location>
        <begin position="986"/>
        <end position="1050"/>
    </location>
</feature>
<evidence type="ECO:0000313" key="20">
    <source>
        <dbReference type="Proteomes" id="UP001497525"/>
    </source>
</evidence>
<dbReference type="GO" id="GO:0035556">
    <property type="term" value="P:intracellular signal transduction"/>
    <property type="evidence" value="ECO:0007669"/>
    <property type="project" value="TreeGrafter"/>
</dbReference>
<feature type="region of interest" description="Disordered" evidence="15">
    <location>
        <begin position="518"/>
        <end position="722"/>
    </location>
</feature>
<dbReference type="Gene3D" id="1.10.8.10">
    <property type="entry name" value="DNA helicase RuvA subunit, C-terminal domain"/>
    <property type="match status" value="1"/>
</dbReference>
<keyword evidence="6" id="KW-0808">Transferase</keyword>
<feature type="compositionally biased region" description="Polar residues" evidence="15">
    <location>
        <begin position="592"/>
        <end position="609"/>
    </location>
</feature>
<evidence type="ECO:0000256" key="1">
    <source>
        <dbReference type="ARBA" id="ARBA00001946"/>
    </source>
</evidence>
<feature type="compositionally biased region" description="Polar residues" evidence="15">
    <location>
        <begin position="164"/>
        <end position="189"/>
    </location>
</feature>
<feature type="region of interest" description="Disordered" evidence="15">
    <location>
        <begin position="162"/>
        <end position="194"/>
    </location>
</feature>
<evidence type="ECO:0000256" key="15">
    <source>
        <dbReference type="SAM" id="MobiDB-lite"/>
    </source>
</evidence>
<feature type="region of interest" description="Disordered" evidence="15">
    <location>
        <begin position="61"/>
        <end position="107"/>
    </location>
</feature>
<reference evidence="19" key="1">
    <citation type="submission" date="2024-06" db="EMBL/GenBank/DDBJ databases">
        <authorList>
            <person name="Liu X."/>
            <person name="Lenzi L."/>
            <person name="Haldenby T S."/>
            <person name="Uol C."/>
        </authorList>
    </citation>
    <scope>NUCLEOTIDE SEQUENCE</scope>
</reference>
<feature type="region of interest" description="Disordered" evidence="15">
    <location>
        <begin position="1067"/>
        <end position="1103"/>
    </location>
</feature>
<dbReference type="GO" id="GO:0005524">
    <property type="term" value="F:ATP binding"/>
    <property type="evidence" value="ECO:0007669"/>
    <property type="project" value="UniProtKB-UniRule"/>
</dbReference>
<feature type="compositionally biased region" description="Low complexity" evidence="15">
    <location>
        <begin position="682"/>
        <end position="696"/>
    </location>
</feature>
<dbReference type="CDD" id="cd14337">
    <property type="entry name" value="UBA_MARK_Par1"/>
    <property type="match status" value="1"/>
</dbReference>
<proteinExistence type="inferred from homology"/>
<dbReference type="PROSITE" id="PS50011">
    <property type="entry name" value="PROTEIN_KINASE_DOM"/>
    <property type="match status" value="1"/>
</dbReference>
<organism evidence="19 20">
    <name type="scientific">Calicophoron daubneyi</name>
    <name type="common">Rumen fluke</name>
    <name type="synonym">Paramphistomum daubneyi</name>
    <dbReference type="NCBI Taxonomy" id="300641"/>
    <lineage>
        <taxon>Eukaryota</taxon>
        <taxon>Metazoa</taxon>
        <taxon>Spiralia</taxon>
        <taxon>Lophotrochozoa</taxon>
        <taxon>Platyhelminthes</taxon>
        <taxon>Trematoda</taxon>
        <taxon>Digenea</taxon>
        <taxon>Plagiorchiida</taxon>
        <taxon>Pronocephalata</taxon>
        <taxon>Paramphistomoidea</taxon>
        <taxon>Paramphistomidae</taxon>
        <taxon>Calicophoron</taxon>
    </lineage>
</organism>
<keyword evidence="5" id="KW-0597">Phosphoprotein</keyword>
<dbReference type="GO" id="GO:0046872">
    <property type="term" value="F:metal ion binding"/>
    <property type="evidence" value="ECO:0007669"/>
    <property type="project" value="UniProtKB-KW"/>
</dbReference>
<evidence type="ECO:0000259" key="18">
    <source>
        <dbReference type="PROSITE" id="PS50032"/>
    </source>
</evidence>
<evidence type="ECO:0000259" key="16">
    <source>
        <dbReference type="PROSITE" id="PS50011"/>
    </source>
</evidence>
<dbReference type="Pfam" id="PF02149">
    <property type="entry name" value="KA1"/>
    <property type="match status" value="1"/>
</dbReference>
<dbReference type="InterPro" id="IPR008271">
    <property type="entry name" value="Ser/Thr_kinase_AS"/>
</dbReference>
<comment type="catalytic activity">
    <reaction evidence="13">
        <text>L-seryl-[protein] + ATP = O-phospho-L-seryl-[protein] + ADP + H(+)</text>
        <dbReference type="Rhea" id="RHEA:17989"/>
        <dbReference type="Rhea" id="RHEA-COMP:9863"/>
        <dbReference type="Rhea" id="RHEA-COMP:11604"/>
        <dbReference type="ChEBI" id="CHEBI:15378"/>
        <dbReference type="ChEBI" id="CHEBI:29999"/>
        <dbReference type="ChEBI" id="CHEBI:30616"/>
        <dbReference type="ChEBI" id="CHEBI:83421"/>
        <dbReference type="ChEBI" id="CHEBI:456216"/>
        <dbReference type="EC" id="2.7.11.1"/>
    </reaction>
</comment>
<feature type="compositionally biased region" description="Low complexity" evidence="15">
    <location>
        <begin position="63"/>
        <end position="75"/>
    </location>
</feature>
<keyword evidence="8 14" id="KW-0547">Nucleotide-binding</keyword>
<dbReference type="InterPro" id="IPR011009">
    <property type="entry name" value="Kinase-like_dom_sf"/>
</dbReference>
<dbReference type="PANTHER" id="PTHR24346:SF82">
    <property type="entry name" value="KP78A-RELATED"/>
    <property type="match status" value="1"/>
</dbReference>
<dbReference type="FunFam" id="1.10.510.10:FF:000156">
    <property type="entry name" value="Serine/threonine-protein kinase SIK3 homolog"/>
    <property type="match status" value="1"/>
</dbReference>
<feature type="region of interest" description="Disordered" evidence="15">
    <location>
        <begin position="1395"/>
        <end position="1422"/>
    </location>
</feature>
<name>A0AAV2T9S0_CALDB</name>
<dbReference type="InterPro" id="IPR001772">
    <property type="entry name" value="KA1_dom"/>
</dbReference>
<feature type="compositionally biased region" description="Polar residues" evidence="15">
    <location>
        <begin position="1463"/>
        <end position="1477"/>
    </location>
</feature>
<dbReference type="GO" id="GO:0005737">
    <property type="term" value="C:cytoplasm"/>
    <property type="evidence" value="ECO:0007669"/>
    <property type="project" value="TreeGrafter"/>
</dbReference>
<dbReference type="InterPro" id="IPR028375">
    <property type="entry name" value="KA1/Ssp2_C"/>
</dbReference>
<evidence type="ECO:0000313" key="19">
    <source>
        <dbReference type="EMBL" id="CAL5132851.1"/>
    </source>
</evidence>
<evidence type="ECO:0000256" key="7">
    <source>
        <dbReference type="ARBA" id="ARBA00022723"/>
    </source>
</evidence>
<dbReference type="EMBL" id="CAXLJL010000145">
    <property type="protein sequence ID" value="CAL5132851.1"/>
    <property type="molecule type" value="Genomic_DNA"/>
</dbReference>
<evidence type="ECO:0000256" key="13">
    <source>
        <dbReference type="ARBA" id="ARBA00048679"/>
    </source>
</evidence>
<dbReference type="InterPro" id="IPR000719">
    <property type="entry name" value="Prot_kinase_dom"/>
</dbReference>
<comment type="caution">
    <text evidence="19">The sequence shown here is derived from an EMBL/GenBank/DDBJ whole genome shotgun (WGS) entry which is preliminary data.</text>
</comment>
<dbReference type="Gene3D" id="3.30.200.20">
    <property type="entry name" value="Phosphorylase Kinase, domain 1"/>
    <property type="match status" value="1"/>
</dbReference>
<keyword evidence="11" id="KW-0460">Magnesium</keyword>
<evidence type="ECO:0000256" key="5">
    <source>
        <dbReference type="ARBA" id="ARBA00022553"/>
    </source>
</evidence>
<feature type="compositionally biased region" description="Polar residues" evidence="15">
    <location>
        <begin position="986"/>
        <end position="1027"/>
    </location>
</feature>
<evidence type="ECO:0000256" key="4">
    <source>
        <dbReference type="ARBA" id="ARBA00022527"/>
    </source>
</evidence>
<dbReference type="InterPro" id="IPR015940">
    <property type="entry name" value="UBA"/>
</dbReference>
<evidence type="ECO:0000259" key="17">
    <source>
        <dbReference type="PROSITE" id="PS50030"/>
    </source>
</evidence>
<keyword evidence="10 14" id="KW-0067">ATP-binding</keyword>
<feature type="compositionally biased region" description="Polar residues" evidence="15">
    <location>
        <begin position="535"/>
        <end position="547"/>
    </location>
</feature>
<evidence type="ECO:0000256" key="11">
    <source>
        <dbReference type="ARBA" id="ARBA00022842"/>
    </source>
</evidence>
<dbReference type="PROSITE" id="PS00107">
    <property type="entry name" value="PROTEIN_KINASE_ATP"/>
    <property type="match status" value="1"/>
</dbReference>
<dbReference type="SUPFAM" id="SSF103243">
    <property type="entry name" value="KA1-like"/>
    <property type="match status" value="1"/>
</dbReference>
<keyword evidence="7" id="KW-0479">Metal-binding</keyword>
<evidence type="ECO:0000256" key="3">
    <source>
        <dbReference type="ARBA" id="ARBA00012513"/>
    </source>
</evidence>
<feature type="region of interest" description="Disordered" evidence="15">
    <location>
        <begin position="1160"/>
        <end position="1349"/>
    </location>
</feature>
<feature type="binding site" evidence="14">
    <location>
        <position position="231"/>
    </location>
    <ligand>
        <name>ATP</name>
        <dbReference type="ChEBI" id="CHEBI:30616"/>
    </ligand>
</feature>
<comment type="cofactor">
    <cofactor evidence="1">
        <name>Mg(2+)</name>
        <dbReference type="ChEBI" id="CHEBI:18420"/>
    </cofactor>
</comment>
<feature type="region of interest" description="Disordered" evidence="15">
    <location>
        <begin position="740"/>
        <end position="889"/>
    </location>
</feature>
<feature type="compositionally biased region" description="Polar residues" evidence="15">
    <location>
        <begin position="1320"/>
        <end position="1340"/>
    </location>
</feature>
<feature type="region of interest" description="Disordered" evidence="15">
    <location>
        <begin position="1437"/>
        <end position="1595"/>
    </location>
</feature>
<feature type="compositionally biased region" description="Acidic residues" evidence="15">
    <location>
        <begin position="845"/>
        <end position="855"/>
    </location>
</feature>
<dbReference type="PROSITE" id="PS50030">
    <property type="entry name" value="UBA"/>
    <property type="match status" value="1"/>
</dbReference>
<feature type="compositionally biased region" description="Low complexity" evidence="15">
    <location>
        <begin position="1260"/>
        <end position="1272"/>
    </location>
</feature>
<feature type="compositionally biased region" description="Polar residues" evidence="15">
    <location>
        <begin position="1196"/>
        <end position="1206"/>
    </location>
</feature>
<dbReference type="SMART" id="SM00220">
    <property type="entry name" value="S_TKc"/>
    <property type="match status" value="1"/>
</dbReference>
<dbReference type="FunFam" id="1.10.8.10:FF:000005">
    <property type="entry name" value="Non-specific serine/threonine protein kinase"/>
    <property type="match status" value="1"/>
</dbReference>
<dbReference type="EC" id="2.7.11.1" evidence="3"/>
<feature type="compositionally biased region" description="Low complexity" evidence="15">
    <location>
        <begin position="548"/>
        <end position="562"/>
    </location>
</feature>
<dbReference type="GO" id="GO:0050321">
    <property type="term" value="F:tau-protein kinase activity"/>
    <property type="evidence" value="ECO:0007669"/>
    <property type="project" value="TreeGrafter"/>
</dbReference>